<dbReference type="SUPFAM" id="SSF57667">
    <property type="entry name" value="beta-beta-alpha zinc fingers"/>
    <property type="match status" value="3"/>
</dbReference>
<dbReference type="PANTHER" id="PTHR45718">
    <property type="entry name" value="TRANSCRIPTIONAL ACTIVATOR CUBITUS INTERRUPTUS"/>
    <property type="match status" value="1"/>
</dbReference>
<feature type="compositionally biased region" description="Polar residues" evidence="8">
    <location>
        <begin position="744"/>
        <end position="758"/>
    </location>
</feature>
<feature type="domain" description="C2H2-type" evidence="9">
    <location>
        <begin position="933"/>
        <end position="960"/>
    </location>
</feature>
<feature type="compositionally biased region" description="Polar residues" evidence="8">
    <location>
        <begin position="244"/>
        <end position="259"/>
    </location>
</feature>
<evidence type="ECO:0000256" key="7">
    <source>
        <dbReference type="PROSITE-ProRule" id="PRU00042"/>
    </source>
</evidence>
<dbReference type="FunFam" id="3.30.160.60:FF:000031">
    <property type="entry name" value="GLI family zinc finger 3"/>
    <property type="match status" value="1"/>
</dbReference>
<gene>
    <name evidence="10" type="ORF">MNOR_LOCUS12069</name>
</gene>
<feature type="domain" description="C2H2-type" evidence="9">
    <location>
        <begin position="1021"/>
        <end position="1050"/>
    </location>
</feature>
<dbReference type="Pfam" id="PF23561">
    <property type="entry name" value="zf-C2H2_15"/>
    <property type="match status" value="1"/>
</dbReference>
<evidence type="ECO:0000256" key="1">
    <source>
        <dbReference type="ARBA" id="ARBA00004123"/>
    </source>
</evidence>
<feature type="compositionally biased region" description="Low complexity" evidence="8">
    <location>
        <begin position="38"/>
        <end position="55"/>
    </location>
</feature>
<dbReference type="FunFam" id="3.30.160.60:FF:002343">
    <property type="entry name" value="Zinc finger protein 33A"/>
    <property type="match status" value="1"/>
</dbReference>
<feature type="domain" description="C2H2-type" evidence="9">
    <location>
        <begin position="894"/>
        <end position="924"/>
    </location>
</feature>
<feature type="region of interest" description="Disordered" evidence="8">
    <location>
        <begin position="457"/>
        <end position="485"/>
    </location>
</feature>
<feature type="domain" description="C2H2-type" evidence="9">
    <location>
        <begin position="991"/>
        <end position="1020"/>
    </location>
</feature>
<evidence type="ECO:0000313" key="11">
    <source>
        <dbReference type="Proteomes" id="UP001497623"/>
    </source>
</evidence>
<dbReference type="GO" id="GO:0140297">
    <property type="term" value="F:DNA-binding transcription factor binding"/>
    <property type="evidence" value="ECO:0007669"/>
    <property type="project" value="UniProtKB-ARBA"/>
</dbReference>
<sequence length="1250" mass="137987">MHRENSNEDWGLGGGRRYTYPTRGLPPGPPAGSSRRYGGLPSAAAAAGSHNPAPSETEESMTANRVLEPVQGLSRLRVTESPQRPQSHDSHGQSSDSPAYGTCKTVAQYPPSSQRSVKKQSHFQFPVALQDNTEQYLLGQQRNDCCGQYQPSNYSLSLSEQQQQGLPPKYQIRPPPKYHEAVSDLQRIREGDGSLQRYSSDTSLQIGQRNQHNNQPTQRVSSLFNVSSDVQAASRPLDIPMPRNFQQDSTDSSMKTPSSFLDERPMPLKSLHRTKSPSLDCFYSQYDNQAFVHHYQRPKHTNLDCPEMNTTLTVPGGRIYRAKSPSIDSYLDKIACNVVEPPRDRVACTLDDTARYQGGYRRSSNLLQVNNFNKPFRSKSPSLDAGIFLEAVRNSQQDSERLDNENVDSLVPPPASLERRPSAQSLPDLSGPALDDLCPVTLSPPVCNRSFNLTYQQANEQRPPESTYSSTFTTKSLSMKDSGGTSGGTLIMEEMKVPPPRVRSSPARSIPGVKLEEPLLPGLDSVIPPIDSRPVPGSPNLIVTRMHRQTGGTRNSARMHLEEYTSVCGTGSPEPLMPTELISCDLGHISPLNQSPIHHTESLTSCPQPSFSPPTINVQGPQEPVGGSSLLSAAGTVISGALGELHGSELYLGDEWPQSLETLLTTLPTASSLPELVVTDPRSPHQQQECPTPTVANVQMYSPVVTSAGLLDLPQPEGLDGCYTWSSSRVSPSPSMSLSPDGSNVTSPFTSRGGSFASTRRHKRPYSASPMNVDGLDLNMIIRSSPTCLSPVPPTTHTTAQSVLHSDHTTVSQGTYGHLLLRPEANNNHHPMTFRSLVTTVEEEQSKCIYNNNFKIEPKCEPHDGGSPGHQIDDVDLEIEDGRPSSPGEEDFPRACRWVDCNQVFGHREPLSRHIEKAHIDQRKGDDFTCFWSACQRRYRPFNARYKLLIHMRVHSGEKPNKCTFKGCTKAFSRLENLKIHLRSHTGERPYICVYPHCCKAFSNSSDRAKHQRTHVDAKPYVCSVPGCKKRYTDPSSLRKHVKNHTAKEQALAKRKIRSFDDDLGSTSPLGMNCLSNNSDLDNNYMDQDQMNYNDSLFPSSGRPRGCGSLQSPMPCSVSTPIGGEPHSGGSPRLSHLALLPGRPGHLGQHILTYSDHLMSSDRMMYTQDSYGQESPPPPPYAQVASGFPLAPHDLQQVPTGAPIQQFPVVTTNHHLLNSYQPPVYTHQQHQQQLQQQQQQHHLYASQQGT</sequence>
<keyword evidence="6" id="KW-0539">Nucleus</keyword>
<feature type="compositionally biased region" description="Polar residues" evidence="8">
    <location>
        <begin position="457"/>
        <end position="479"/>
    </location>
</feature>
<evidence type="ECO:0000313" key="10">
    <source>
        <dbReference type="EMBL" id="CAL4083062.1"/>
    </source>
</evidence>
<dbReference type="PANTHER" id="PTHR45718:SF7">
    <property type="entry name" value="C2H2-TYPE DOMAIN-CONTAINING PROTEIN"/>
    <property type="match status" value="1"/>
</dbReference>
<dbReference type="InterPro" id="IPR056436">
    <property type="entry name" value="Znf-C2H2_ZIC1-5/GLI1-3-like"/>
</dbReference>
<feature type="region of interest" description="Disordered" evidence="8">
    <location>
        <begin position="1224"/>
        <end position="1250"/>
    </location>
</feature>
<dbReference type="EMBL" id="CAXKWB010006499">
    <property type="protein sequence ID" value="CAL4083062.1"/>
    <property type="molecule type" value="Genomic_DNA"/>
</dbReference>
<keyword evidence="2" id="KW-0479">Metal-binding</keyword>
<feature type="domain" description="C2H2-type" evidence="9">
    <location>
        <begin position="961"/>
        <end position="990"/>
    </location>
</feature>
<dbReference type="FunFam" id="3.30.160.60:FF:000048">
    <property type="entry name" value="GLI family zinc finger 3"/>
    <property type="match status" value="1"/>
</dbReference>
<accession>A0AAV2QER3</accession>
<protein>
    <recommendedName>
        <fullName evidence="9">C2H2-type domain-containing protein</fullName>
    </recommendedName>
</protein>
<keyword evidence="5" id="KW-0862">Zinc</keyword>
<feature type="compositionally biased region" description="Low complexity" evidence="8">
    <location>
        <begin position="1227"/>
        <end position="1243"/>
    </location>
</feature>
<dbReference type="PROSITE" id="PS00028">
    <property type="entry name" value="ZINC_FINGER_C2H2_1"/>
    <property type="match status" value="4"/>
</dbReference>
<dbReference type="InterPro" id="IPR013087">
    <property type="entry name" value="Znf_C2H2_type"/>
</dbReference>
<keyword evidence="4 7" id="KW-0863">Zinc-finger</keyword>
<feature type="region of interest" description="Disordered" evidence="8">
    <location>
        <begin position="156"/>
        <end position="176"/>
    </location>
</feature>
<dbReference type="Gene3D" id="3.30.160.60">
    <property type="entry name" value="Classic Zinc Finger"/>
    <property type="match status" value="5"/>
</dbReference>
<feature type="region of interest" description="Disordered" evidence="8">
    <location>
        <begin position="1"/>
        <end position="120"/>
    </location>
</feature>
<dbReference type="GO" id="GO:0008270">
    <property type="term" value="F:zinc ion binding"/>
    <property type="evidence" value="ECO:0007669"/>
    <property type="project" value="UniProtKB-KW"/>
</dbReference>
<evidence type="ECO:0000256" key="3">
    <source>
        <dbReference type="ARBA" id="ARBA00022737"/>
    </source>
</evidence>
<proteinExistence type="predicted"/>
<dbReference type="InterPro" id="IPR036236">
    <property type="entry name" value="Znf_C2H2_sf"/>
</dbReference>
<evidence type="ECO:0000256" key="8">
    <source>
        <dbReference type="SAM" id="MobiDB-lite"/>
    </source>
</evidence>
<evidence type="ECO:0000259" key="9">
    <source>
        <dbReference type="PROSITE" id="PS50157"/>
    </source>
</evidence>
<dbReference type="Pfam" id="PF00096">
    <property type="entry name" value="zf-C2H2"/>
    <property type="match status" value="2"/>
</dbReference>
<dbReference type="Proteomes" id="UP001497623">
    <property type="component" value="Unassembled WGS sequence"/>
</dbReference>
<feature type="region of interest" description="Disordered" evidence="8">
    <location>
        <begin position="731"/>
        <end position="770"/>
    </location>
</feature>
<feature type="compositionally biased region" description="Low complexity" evidence="8">
    <location>
        <begin position="731"/>
        <end position="743"/>
    </location>
</feature>
<evidence type="ECO:0000256" key="2">
    <source>
        <dbReference type="ARBA" id="ARBA00022723"/>
    </source>
</evidence>
<name>A0AAV2QER3_MEGNR</name>
<dbReference type="InterPro" id="IPR043359">
    <property type="entry name" value="GLI-like"/>
</dbReference>
<dbReference type="AlphaFoldDB" id="A0AAV2QER3"/>
<comment type="caution">
    <text evidence="10">The sequence shown here is derived from an EMBL/GenBank/DDBJ whole genome shotgun (WGS) entry which is preliminary data.</text>
</comment>
<dbReference type="GO" id="GO:0005634">
    <property type="term" value="C:nucleus"/>
    <property type="evidence" value="ECO:0007669"/>
    <property type="project" value="UniProtKB-SubCell"/>
</dbReference>
<keyword evidence="3" id="KW-0677">Repeat</keyword>
<feature type="compositionally biased region" description="Low complexity" evidence="8">
    <location>
        <begin position="156"/>
        <end position="166"/>
    </location>
</feature>
<evidence type="ECO:0000256" key="5">
    <source>
        <dbReference type="ARBA" id="ARBA00022833"/>
    </source>
</evidence>
<feature type="region of interest" description="Disordered" evidence="8">
    <location>
        <begin position="231"/>
        <end position="266"/>
    </location>
</feature>
<dbReference type="GO" id="GO:0000978">
    <property type="term" value="F:RNA polymerase II cis-regulatory region sequence-specific DNA binding"/>
    <property type="evidence" value="ECO:0007669"/>
    <property type="project" value="TreeGrafter"/>
</dbReference>
<evidence type="ECO:0000256" key="6">
    <source>
        <dbReference type="ARBA" id="ARBA00023242"/>
    </source>
</evidence>
<dbReference type="GO" id="GO:0000981">
    <property type="term" value="F:DNA-binding transcription factor activity, RNA polymerase II-specific"/>
    <property type="evidence" value="ECO:0007669"/>
    <property type="project" value="TreeGrafter"/>
</dbReference>
<dbReference type="SMART" id="SM00355">
    <property type="entry name" value="ZnF_C2H2"/>
    <property type="match status" value="5"/>
</dbReference>
<reference evidence="10 11" key="1">
    <citation type="submission" date="2024-05" db="EMBL/GenBank/DDBJ databases">
        <authorList>
            <person name="Wallberg A."/>
        </authorList>
    </citation>
    <scope>NUCLEOTIDE SEQUENCE [LARGE SCALE GENOMIC DNA]</scope>
</reference>
<organism evidence="10 11">
    <name type="scientific">Meganyctiphanes norvegica</name>
    <name type="common">Northern krill</name>
    <name type="synonym">Thysanopoda norvegica</name>
    <dbReference type="NCBI Taxonomy" id="48144"/>
    <lineage>
        <taxon>Eukaryota</taxon>
        <taxon>Metazoa</taxon>
        <taxon>Ecdysozoa</taxon>
        <taxon>Arthropoda</taxon>
        <taxon>Crustacea</taxon>
        <taxon>Multicrustacea</taxon>
        <taxon>Malacostraca</taxon>
        <taxon>Eumalacostraca</taxon>
        <taxon>Eucarida</taxon>
        <taxon>Euphausiacea</taxon>
        <taxon>Euphausiidae</taxon>
        <taxon>Meganyctiphanes</taxon>
    </lineage>
</organism>
<feature type="region of interest" description="Disordered" evidence="8">
    <location>
        <begin position="396"/>
        <end position="430"/>
    </location>
</feature>
<keyword evidence="11" id="KW-1185">Reference proteome</keyword>
<comment type="subcellular location">
    <subcellularLocation>
        <location evidence="1">Nucleus</location>
    </subcellularLocation>
</comment>
<dbReference type="PROSITE" id="PS50157">
    <property type="entry name" value="ZINC_FINGER_C2H2_2"/>
    <property type="match status" value="5"/>
</dbReference>
<evidence type="ECO:0000256" key="4">
    <source>
        <dbReference type="ARBA" id="ARBA00022771"/>
    </source>
</evidence>